<feature type="region of interest" description="Disordered" evidence="2">
    <location>
        <begin position="1671"/>
        <end position="1719"/>
    </location>
</feature>
<feature type="compositionally biased region" description="Low complexity" evidence="2">
    <location>
        <begin position="261"/>
        <end position="290"/>
    </location>
</feature>
<dbReference type="PROSITE" id="PS51194">
    <property type="entry name" value="HELICASE_CTER"/>
    <property type="match status" value="1"/>
</dbReference>
<feature type="domain" description="Helicase ATP-binding" evidence="3">
    <location>
        <begin position="732"/>
        <end position="947"/>
    </location>
</feature>
<dbReference type="InterPro" id="IPR014001">
    <property type="entry name" value="Helicase_ATP-bd"/>
</dbReference>
<name>A0A1Y1JB22_PLAGO</name>
<keyword evidence="5" id="KW-0547">Nucleotide-binding</keyword>
<gene>
    <name evidence="5" type="ORF">PGO_040500</name>
</gene>
<evidence type="ECO:0000313" key="5">
    <source>
        <dbReference type="EMBL" id="GAW79450.1"/>
    </source>
</evidence>
<feature type="compositionally biased region" description="Basic and acidic residues" evidence="2">
    <location>
        <begin position="1693"/>
        <end position="1705"/>
    </location>
</feature>
<comment type="caution">
    <text evidence="5">The sequence shown here is derived from an EMBL/GenBank/DDBJ whole genome shotgun (WGS) entry which is preliminary data.</text>
</comment>
<feature type="domain" description="Helicase C-terminal" evidence="4">
    <location>
        <begin position="1084"/>
        <end position="1288"/>
    </location>
</feature>
<evidence type="ECO:0000256" key="1">
    <source>
        <dbReference type="ARBA" id="ARBA00022801"/>
    </source>
</evidence>
<protein>
    <submittedName>
        <fullName evidence="5">DEAD/DEAH helicase</fullName>
    </submittedName>
</protein>
<proteinExistence type="predicted"/>
<dbReference type="OrthoDB" id="5857104at2759"/>
<feature type="region of interest" description="Disordered" evidence="2">
    <location>
        <begin position="1355"/>
        <end position="1418"/>
    </location>
</feature>
<dbReference type="GeneID" id="39746161"/>
<feature type="compositionally biased region" description="Basic residues" evidence="2">
    <location>
        <begin position="1706"/>
        <end position="1719"/>
    </location>
</feature>
<dbReference type="RefSeq" id="XP_028542039.1">
    <property type="nucleotide sequence ID" value="XM_028686238.1"/>
</dbReference>
<dbReference type="Pfam" id="PF00176">
    <property type="entry name" value="SNF2-rel_dom"/>
    <property type="match status" value="1"/>
</dbReference>
<feature type="region of interest" description="Disordered" evidence="2">
    <location>
        <begin position="204"/>
        <end position="230"/>
    </location>
</feature>
<feature type="compositionally biased region" description="Basic and acidic residues" evidence="2">
    <location>
        <begin position="72"/>
        <end position="94"/>
    </location>
</feature>
<keyword evidence="5" id="KW-0067">ATP-binding</keyword>
<dbReference type="InterPro" id="IPR000330">
    <property type="entry name" value="SNF2_N"/>
</dbReference>
<accession>A0A1Y1JB22</accession>
<dbReference type="InterPro" id="IPR027417">
    <property type="entry name" value="P-loop_NTPase"/>
</dbReference>
<dbReference type="InterPro" id="IPR001650">
    <property type="entry name" value="Helicase_C-like"/>
</dbReference>
<keyword evidence="1" id="KW-0378">Hydrolase</keyword>
<evidence type="ECO:0000259" key="4">
    <source>
        <dbReference type="PROSITE" id="PS51194"/>
    </source>
</evidence>
<dbReference type="Proteomes" id="UP000195521">
    <property type="component" value="Unassembled WGS sequence"/>
</dbReference>
<organism evidence="5 6">
    <name type="scientific">Plasmodium gonderi</name>
    <dbReference type="NCBI Taxonomy" id="77519"/>
    <lineage>
        <taxon>Eukaryota</taxon>
        <taxon>Sar</taxon>
        <taxon>Alveolata</taxon>
        <taxon>Apicomplexa</taxon>
        <taxon>Aconoidasida</taxon>
        <taxon>Haemosporida</taxon>
        <taxon>Plasmodiidae</taxon>
        <taxon>Plasmodium</taxon>
        <taxon>Plasmodium (Plasmodium)</taxon>
    </lineage>
</organism>
<dbReference type="SMART" id="SM00487">
    <property type="entry name" value="DEXDc"/>
    <property type="match status" value="1"/>
</dbReference>
<dbReference type="SUPFAM" id="SSF52540">
    <property type="entry name" value="P-loop containing nucleoside triphosphate hydrolases"/>
    <property type="match status" value="2"/>
</dbReference>
<evidence type="ECO:0000259" key="3">
    <source>
        <dbReference type="PROSITE" id="PS51192"/>
    </source>
</evidence>
<dbReference type="OMA" id="CRCHRIG"/>
<dbReference type="EMBL" id="BDQF01000004">
    <property type="protein sequence ID" value="GAW79450.1"/>
    <property type="molecule type" value="Genomic_DNA"/>
</dbReference>
<dbReference type="SMART" id="SM00490">
    <property type="entry name" value="HELICc"/>
    <property type="match status" value="1"/>
</dbReference>
<dbReference type="PANTHER" id="PTHR10799">
    <property type="entry name" value="SNF2/RAD54 HELICASE FAMILY"/>
    <property type="match status" value="1"/>
</dbReference>
<feature type="region of interest" description="Disordered" evidence="2">
    <location>
        <begin position="481"/>
        <end position="507"/>
    </location>
</feature>
<feature type="region of interest" description="Disordered" evidence="2">
    <location>
        <begin position="257"/>
        <end position="302"/>
    </location>
</feature>
<sequence>MDNLGISNKCCSTLTNSAADNVDDVSSIHKNSAQVEKNTICEVEKKGSFCENSKGGEIQCTFEKNKISNGGPRKEDTTGEEKKSELITNREEKQTNGLSTSRDDNTFELTSPHSLHRIDSARAAKHHEISDEKEAYLYISEHLRIKKNNEIFISAPLNDYINEHLNFFISCDEDFFRNKDNKAERFMEIGLRLKYLRYKDRMKRKKRMNRMNRVKKNKNSNKSGAKGGQVCEKSTITVEDDKCEKLMKKIKTPLEKIDQDSQTLSSSSSSSSSSSLSSHSSDSSSLFSYSSEEEGNLTDSPYTSDEEILKELKFDKEELGLMKKLEKAKNVYFGYVSNMYVQYNIFKCFNMKYFELVKKTAQKISTSMKNYKRLYDESTNAMQLFLENEENVKRIELCQKRLRSDVVNSMFGFHIINDTHPMKVPIKCINRLGAETKLISDMNSSTSLASNTFTCKSLQSRKRVETIPYWTVQKSINSSNIYDHNRKISPSEDQGDNKTRKRKGIIGKSNPAKVQDCKETIDVGCKNYLEEFIKNVKENSKFHNKMSSIKQYILMSNWSELKKHCINIHMLSEKRKRNASVIANLCYEEMKLIEEKKKIILEREEKERMRLLKENDMDAYIKLLKNTKNKRLQELLDVTEEFLNNMSSSLLCQKKETASEMMVPNGEAVDTHQMGSTSHYEKEKNILKSNYKHARDRYIYLSHSVKEKITQPSILVGGTLMKYQLEGLEWLISLYNNNLHGILADEMGLGKTIQTISLFAYLKEFKWGTSGVSGMNEMTEMSGMSRMSRMSRMNEVHRVPIRMTEPRERNGHNIRWNMSQPKNLVIVPLSTLPNWISEFKTWCPSLKVITYRGNKCERKGLSKQLVESEFDICLTTFDFVIKEKTLLMKIFWMYIVIDEGHRMKNSKSKLHNILAEFKSKHRILLTGTPLQNNLSELWSLLNFLLPKIFSSCIDFEKWFIRPLNNDKDMQEVEITEEEELLIINRLHSVLLPFMLRRVKKDVLKSLPKKYEYNIHIDLSLYQKMLYKKIEFKGFKMVNQNGSITSMYTQNIVMQLRKVVNHPYLFLPEYDIDDYIIKSSGKFEVLDRMLPKLLKFRHKILIFSQMTKLMDIMCDYLDYRGHLYHRLDGSIGLHERKKIIDEFNSVKNELSCDVTSQGMEPINFQKNNKNNIQMIPSNEPNGGSSETMIFILSTRSGSLGLNLQTADTVIIFDSDFNPHQDIQAMCRCHRIGQKNVVKVFRFITLSGVEELIFKKAKYKLSINDKVIQAGLFNKIYNDEDRKNKLKNIFQRNQKSQISNHSTNPLLLNYYMHRSEDELNYFMNFDKNYFGQAYYSHLQSLNKATTDAEQFTYMSEDDEVENGEEVNEEEVNGEEVNGEEVNGEEVNEEEVNGEEVNEEEVNGEEVNGEEVKGGGDTWEDERSSILKEENQNEIEKILIRSNKLINMDELPSYLFFDEEKEATEVPFKRTRKKINVHLMDEENLPNWEFMQLIGEVENGEMVRGEMATCEVATGEMATGEVETGEVATGEMATCEMATGEMATGEMATGEVETGEVATGEMATGEVETGEVATGEMATCEMATGEMATGEMATGEVETGEVANGEMATCEVVSGATPNDDVIDGDVLGEGVPNGRDTLAAEHVGEWTGENNNTYMRKSLDEMQQKCNIRNALGDEDRCVSPPQRGKRKSNNSVELRSHEDEEKGEKKKEHRCKKKKKKEKH</sequence>
<dbReference type="PROSITE" id="PS51192">
    <property type="entry name" value="HELICASE_ATP_BIND_1"/>
    <property type="match status" value="1"/>
</dbReference>
<dbReference type="CDD" id="cd18793">
    <property type="entry name" value="SF2_C_SNF"/>
    <property type="match status" value="1"/>
</dbReference>
<dbReference type="InterPro" id="IPR049730">
    <property type="entry name" value="SNF2/RAD54-like_C"/>
</dbReference>
<keyword evidence="6" id="KW-1185">Reference proteome</keyword>
<evidence type="ECO:0000256" key="2">
    <source>
        <dbReference type="SAM" id="MobiDB-lite"/>
    </source>
</evidence>
<feature type="compositionally biased region" description="Basic residues" evidence="2">
    <location>
        <begin position="204"/>
        <end position="219"/>
    </location>
</feature>
<dbReference type="InterPro" id="IPR038718">
    <property type="entry name" value="SNF2-like_sf"/>
</dbReference>
<feature type="region of interest" description="Disordered" evidence="2">
    <location>
        <begin position="64"/>
        <end position="105"/>
    </location>
</feature>
<keyword evidence="5" id="KW-0347">Helicase</keyword>
<dbReference type="Gene3D" id="3.40.50.10810">
    <property type="entry name" value="Tandem AAA-ATPase domain"/>
    <property type="match status" value="2"/>
</dbReference>
<evidence type="ECO:0000313" key="6">
    <source>
        <dbReference type="Proteomes" id="UP000195521"/>
    </source>
</evidence>
<dbReference type="GO" id="GO:0004386">
    <property type="term" value="F:helicase activity"/>
    <property type="evidence" value="ECO:0007669"/>
    <property type="project" value="UniProtKB-KW"/>
</dbReference>
<dbReference type="GO" id="GO:0005524">
    <property type="term" value="F:ATP binding"/>
    <property type="evidence" value="ECO:0007669"/>
    <property type="project" value="InterPro"/>
</dbReference>
<dbReference type="GO" id="GO:0016787">
    <property type="term" value="F:hydrolase activity"/>
    <property type="evidence" value="ECO:0007669"/>
    <property type="project" value="UniProtKB-KW"/>
</dbReference>
<dbReference type="Gene3D" id="3.40.50.300">
    <property type="entry name" value="P-loop containing nucleotide triphosphate hydrolases"/>
    <property type="match status" value="1"/>
</dbReference>
<dbReference type="Pfam" id="PF00271">
    <property type="entry name" value="Helicase_C"/>
    <property type="match status" value="2"/>
</dbReference>
<reference evidence="6" key="1">
    <citation type="submission" date="2017-04" db="EMBL/GenBank/DDBJ databases">
        <title>Plasmodium gonderi genome.</title>
        <authorList>
            <person name="Arisue N."/>
            <person name="Honma H."/>
            <person name="Kawai S."/>
            <person name="Tougan T."/>
            <person name="Tanabe K."/>
            <person name="Horii T."/>
        </authorList>
    </citation>
    <scope>NUCLEOTIDE SEQUENCE [LARGE SCALE GENOMIC DNA]</scope>
    <source>
        <strain evidence="6">ATCC 30045</strain>
    </source>
</reference>
<dbReference type="FunFam" id="3.40.50.300:FF:001923">
    <property type="entry name" value="DEAD/DEAH box helicase"/>
    <property type="match status" value="1"/>
</dbReference>
<feature type="compositionally biased region" description="Acidic residues" evidence="2">
    <location>
        <begin position="1355"/>
        <end position="1406"/>
    </location>
</feature>
<feature type="compositionally biased region" description="Basic and acidic residues" evidence="2">
    <location>
        <begin position="483"/>
        <end position="498"/>
    </location>
</feature>